<gene>
    <name evidence="1" type="ORF">ERS008476_00604</name>
</gene>
<sequence length="127" mass="14979">MSNVNNIEFKILITLFRARGKLDSFSAFNRVKIPFPDFNQAVKRLEKIDFLHSKEFIIELTIEGKDFILKNSSNYGGRKKVWRNIPPDFISPKLNPEIKYVPSISLLDRDIFPIHRKYRVKKVIDIQ</sequence>
<dbReference type="Proteomes" id="UP000043316">
    <property type="component" value="Unassembled WGS sequence"/>
</dbReference>
<evidence type="ECO:0000313" key="2">
    <source>
        <dbReference type="Proteomes" id="UP000043316"/>
    </source>
</evidence>
<dbReference type="RefSeq" id="WP_053008863.1">
    <property type="nucleotide sequence ID" value="NZ_CWJI01000001.1"/>
</dbReference>
<evidence type="ECO:0000313" key="1">
    <source>
        <dbReference type="EMBL" id="CRY53704.1"/>
    </source>
</evidence>
<organism evidence="1 2">
    <name type="scientific">Yersinia intermedia</name>
    <dbReference type="NCBI Taxonomy" id="631"/>
    <lineage>
        <taxon>Bacteria</taxon>
        <taxon>Pseudomonadati</taxon>
        <taxon>Pseudomonadota</taxon>
        <taxon>Gammaproteobacteria</taxon>
        <taxon>Enterobacterales</taxon>
        <taxon>Yersiniaceae</taxon>
        <taxon>Yersinia</taxon>
    </lineage>
</organism>
<dbReference type="AlphaFoldDB" id="A0A0H5LRK7"/>
<protein>
    <submittedName>
        <fullName evidence="1">Uncharacterized protein</fullName>
    </submittedName>
</protein>
<proteinExistence type="predicted"/>
<accession>A0A0H5LRK7</accession>
<name>A0A0H5LRK7_YERIN</name>
<reference evidence="2" key="1">
    <citation type="submission" date="2015-03" db="EMBL/GenBank/DDBJ databases">
        <authorList>
            <consortium name="Pathogen Informatics"/>
        </authorList>
    </citation>
    <scope>NUCLEOTIDE SEQUENCE [LARGE SCALE GENOMIC DNA]</scope>
    <source>
        <strain evidence="2">R148</strain>
    </source>
</reference>
<dbReference type="EMBL" id="CWJI01000001">
    <property type="protein sequence ID" value="CRY53704.1"/>
    <property type="molecule type" value="Genomic_DNA"/>
</dbReference>